<evidence type="ECO:0000313" key="5">
    <source>
        <dbReference type="EMBL" id="GFM38617.1"/>
    </source>
</evidence>
<dbReference type="GO" id="GO:0051782">
    <property type="term" value="P:negative regulation of cell division"/>
    <property type="evidence" value="ECO:0007669"/>
    <property type="project" value="TreeGrafter"/>
</dbReference>
<sequence>MKLAVAGKGGVGKTTLTAWLADYLARSGQTVWMVDADTALSLGQASGLSRDQLPEPLAGRRDLIEQRIRAGGTMLNLNPDVGDLPESLFVPVPLGGPALPGCTAGEKRLLVMGGLTAAGGGCACEANALLKALLAHLVLERREWVLVDLEAGVEHLGRGTVAHADGVIVVSEPSYRGLETAAEVGRMAAGLGLEQQLLVLNRAPAAFLDEHDAAPPSSPGNPDGQNSLHRQNNLHGQDSLHGRQNLHSLPAIPGLPGIPGLPQSHVALPVVPALVARQLQTPCVLGLETGAPYRNEHAGAGPDSGSGGHAGAPTDVDAILARILAHFRPQEG</sequence>
<evidence type="ECO:0000313" key="6">
    <source>
        <dbReference type="Proteomes" id="UP000503820"/>
    </source>
</evidence>
<protein>
    <submittedName>
        <fullName evidence="5">Carbon monoxide dehydrogenase</fullName>
    </submittedName>
</protein>
<gene>
    <name evidence="5" type="ORF">DSM19430T_33010</name>
</gene>
<accession>A0A7J0BY43</accession>
<dbReference type="Proteomes" id="UP000503820">
    <property type="component" value="Unassembled WGS sequence"/>
</dbReference>
<evidence type="ECO:0000256" key="3">
    <source>
        <dbReference type="SAM" id="MobiDB-lite"/>
    </source>
</evidence>
<reference evidence="5 6" key="1">
    <citation type="submission" date="2020-05" db="EMBL/GenBank/DDBJ databases">
        <title>Draft genome sequence of Desulfovibrio psychrotolerans JS1T.</title>
        <authorList>
            <person name="Ueno A."/>
            <person name="Tamazawa S."/>
            <person name="Tamamura S."/>
            <person name="Murakami T."/>
            <person name="Kiyama T."/>
            <person name="Inomata H."/>
            <person name="Amano Y."/>
            <person name="Miyakawa K."/>
            <person name="Tamaki H."/>
            <person name="Naganuma T."/>
            <person name="Kaneko K."/>
        </authorList>
    </citation>
    <scope>NUCLEOTIDE SEQUENCE [LARGE SCALE GENOMIC DNA]</scope>
    <source>
        <strain evidence="5 6">JS1</strain>
    </source>
</reference>
<feature type="compositionally biased region" description="Polar residues" evidence="3">
    <location>
        <begin position="223"/>
        <end position="236"/>
    </location>
</feature>
<evidence type="ECO:0000256" key="1">
    <source>
        <dbReference type="ARBA" id="ARBA00022741"/>
    </source>
</evidence>
<dbReference type="RefSeq" id="WP_174411217.1">
    <property type="nucleotide sequence ID" value="NZ_BLVP01000043.1"/>
</dbReference>
<organism evidence="5 6">
    <name type="scientific">Desulfovibrio psychrotolerans</name>
    <dbReference type="NCBI Taxonomy" id="415242"/>
    <lineage>
        <taxon>Bacteria</taxon>
        <taxon>Pseudomonadati</taxon>
        <taxon>Thermodesulfobacteriota</taxon>
        <taxon>Desulfovibrionia</taxon>
        <taxon>Desulfovibrionales</taxon>
        <taxon>Desulfovibrionaceae</taxon>
        <taxon>Desulfovibrio</taxon>
    </lineage>
</organism>
<dbReference type="Pfam" id="PF01656">
    <property type="entry name" value="CbiA"/>
    <property type="match status" value="1"/>
</dbReference>
<keyword evidence="6" id="KW-1185">Reference proteome</keyword>
<keyword evidence="1" id="KW-0547">Nucleotide-binding</keyword>
<dbReference type="AlphaFoldDB" id="A0A7J0BY43"/>
<dbReference type="InterPro" id="IPR027417">
    <property type="entry name" value="P-loop_NTPase"/>
</dbReference>
<dbReference type="PANTHER" id="PTHR43384">
    <property type="entry name" value="SEPTUM SITE-DETERMINING PROTEIN MIND HOMOLOG, CHLOROPLASTIC-RELATED"/>
    <property type="match status" value="1"/>
</dbReference>
<name>A0A7J0BY43_9BACT</name>
<dbReference type="InterPro" id="IPR002586">
    <property type="entry name" value="CobQ/CobB/MinD/ParA_Nub-bd_dom"/>
</dbReference>
<dbReference type="Gene3D" id="3.40.50.300">
    <property type="entry name" value="P-loop containing nucleotide triphosphate hydrolases"/>
    <property type="match status" value="1"/>
</dbReference>
<dbReference type="EMBL" id="BLVP01000043">
    <property type="protein sequence ID" value="GFM38617.1"/>
    <property type="molecule type" value="Genomic_DNA"/>
</dbReference>
<dbReference type="GO" id="GO:0005524">
    <property type="term" value="F:ATP binding"/>
    <property type="evidence" value="ECO:0007669"/>
    <property type="project" value="UniProtKB-KW"/>
</dbReference>
<dbReference type="GO" id="GO:0005829">
    <property type="term" value="C:cytosol"/>
    <property type="evidence" value="ECO:0007669"/>
    <property type="project" value="TreeGrafter"/>
</dbReference>
<dbReference type="InterPro" id="IPR050625">
    <property type="entry name" value="ParA/MinD_ATPase"/>
</dbReference>
<evidence type="ECO:0000256" key="2">
    <source>
        <dbReference type="ARBA" id="ARBA00022840"/>
    </source>
</evidence>
<dbReference type="GO" id="GO:0009898">
    <property type="term" value="C:cytoplasmic side of plasma membrane"/>
    <property type="evidence" value="ECO:0007669"/>
    <property type="project" value="TreeGrafter"/>
</dbReference>
<keyword evidence="2" id="KW-0067">ATP-binding</keyword>
<dbReference type="GO" id="GO:0016887">
    <property type="term" value="F:ATP hydrolysis activity"/>
    <property type="evidence" value="ECO:0007669"/>
    <property type="project" value="TreeGrafter"/>
</dbReference>
<evidence type="ECO:0000259" key="4">
    <source>
        <dbReference type="Pfam" id="PF01656"/>
    </source>
</evidence>
<dbReference type="SUPFAM" id="SSF52540">
    <property type="entry name" value="P-loop containing nucleoside triphosphate hydrolases"/>
    <property type="match status" value="1"/>
</dbReference>
<feature type="region of interest" description="Disordered" evidence="3">
    <location>
        <begin position="210"/>
        <end position="248"/>
    </location>
</feature>
<feature type="domain" description="CobQ/CobB/MinD/ParA nucleotide binding" evidence="4">
    <location>
        <begin position="4"/>
        <end position="192"/>
    </location>
</feature>
<proteinExistence type="predicted"/>
<dbReference type="PANTHER" id="PTHR43384:SF6">
    <property type="entry name" value="SEPTUM SITE-DETERMINING PROTEIN MIND HOMOLOG, CHLOROPLASTIC"/>
    <property type="match status" value="1"/>
</dbReference>
<comment type="caution">
    <text evidence="5">The sequence shown here is derived from an EMBL/GenBank/DDBJ whole genome shotgun (WGS) entry which is preliminary data.</text>
</comment>